<reference evidence="4" key="1">
    <citation type="submission" date="2021-01" db="EMBL/GenBank/DDBJ databases">
        <authorList>
            <person name="Corre E."/>
            <person name="Pelletier E."/>
            <person name="Niang G."/>
            <person name="Scheremetjew M."/>
            <person name="Finn R."/>
            <person name="Kale V."/>
            <person name="Holt S."/>
            <person name="Cochrane G."/>
            <person name="Meng A."/>
            <person name="Brown T."/>
            <person name="Cohen L."/>
        </authorList>
    </citation>
    <scope>NUCLEOTIDE SEQUENCE</scope>
    <source>
        <strain evidence="4">B650</strain>
    </source>
</reference>
<keyword evidence="1" id="KW-0863">Zinc-finger</keyword>
<evidence type="ECO:0000256" key="2">
    <source>
        <dbReference type="SAM" id="MobiDB-lite"/>
    </source>
</evidence>
<keyword evidence="1" id="KW-0862">Zinc</keyword>
<sequence length="228" mass="25171">MPKSENKTKIRCSLCKRKFTSVEKLRRHENLSEMHKENLAKAAAAEKETEAAVARSLTTCTVISKPDAVVPTKASRSSVPDPASVSRDDKKNSAVEIQPIEGLGEEDIEDSKPKAKAKPTPKRKKTADWENKKVDENCSISSTGRLTRSTRARKGTNSTPVEKTQALDDASASTTRRVTRRMGNAIEETKPATEESKLNTSEVGRKRRGGNAIEEKKACYRRGQIGYK</sequence>
<feature type="region of interest" description="Disordered" evidence="2">
    <location>
        <begin position="66"/>
        <end position="215"/>
    </location>
</feature>
<gene>
    <name evidence="4" type="ORF">LDAN0321_LOCUS14050</name>
</gene>
<keyword evidence="1" id="KW-0479">Metal-binding</keyword>
<dbReference type="Pfam" id="PF23217">
    <property type="entry name" value="DUF7066"/>
    <property type="match status" value="1"/>
</dbReference>
<dbReference type="PROSITE" id="PS50157">
    <property type="entry name" value="ZINC_FINGER_C2H2_2"/>
    <property type="match status" value="1"/>
</dbReference>
<protein>
    <recommendedName>
        <fullName evidence="3">C2H2-type domain-containing protein</fullName>
    </recommendedName>
</protein>
<dbReference type="EMBL" id="HBGY01022246">
    <property type="protein sequence ID" value="CAD9592982.1"/>
    <property type="molecule type" value="Transcribed_RNA"/>
</dbReference>
<evidence type="ECO:0000313" key="4">
    <source>
        <dbReference type="EMBL" id="CAD9592982.1"/>
    </source>
</evidence>
<feature type="compositionally biased region" description="Polar residues" evidence="2">
    <location>
        <begin position="138"/>
        <end position="147"/>
    </location>
</feature>
<name>A0A7S2L2K0_9STRA</name>
<dbReference type="GO" id="GO:0008270">
    <property type="term" value="F:zinc ion binding"/>
    <property type="evidence" value="ECO:0007669"/>
    <property type="project" value="UniProtKB-KW"/>
</dbReference>
<feature type="compositionally biased region" description="Basic and acidic residues" evidence="2">
    <location>
        <begin position="126"/>
        <end position="136"/>
    </location>
</feature>
<proteinExistence type="predicted"/>
<accession>A0A7S2L2K0</accession>
<organism evidence="4">
    <name type="scientific">Leptocylindrus danicus</name>
    <dbReference type="NCBI Taxonomy" id="163516"/>
    <lineage>
        <taxon>Eukaryota</taxon>
        <taxon>Sar</taxon>
        <taxon>Stramenopiles</taxon>
        <taxon>Ochrophyta</taxon>
        <taxon>Bacillariophyta</taxon>
        <taxon>Coscinodiscophyceae</taxon>
        <taxon>Chaetocerotophycidae</taxon>
        <taxon>Leptocylindrales</taxon>
        <taxon>Leptocylindraceae</taxon>
        <taxon>Leptocylindrus</taxon>
    </lineage>
</organism>
<dbReference type="AlphaFoldDB" id="A0A7S2L2K0"/>
<dbReference type="InterPro" id="IPR055494">
    <property type="entry name" value="DUF7066"/>
</dbReference>
<evidence type="ECO:0000256" key="1">
    <source>
        <dbReference type="PROSITE-ProRule" id="PRU00042"/>
    </source>
</evidence>
<dbReference type="InterPro" id="IPR013087">
    <property type="entry name" value="Znf_C2H2_type"/>
</dbReference>
<feature type="domain" description="C2H2-type" evidence="3">
    <location>
        <begin position="10"/>
        <end position="40"/>
    </location>
</feature>
<feature type="compositionally biased region" description="Basic and acidic residues" evidence="2">
    <location>
        <begin position="187"/>
        <end position="197"/>
    </location>
</feature>
<feature type="compositionally biased region" description="Basic residues" evidence="2">
    <location>
        <begin position="114"/>
        <end position="125"/>
    </location>
</feature>
<evidence type="ECO:0000259" key="3">
    <source>
        <dbReference type="PROSITE" id="PS50157"/>
    </source>
</evidence>